<keyword evidence="1" id="KW-0472">Membrane</keyword>
<gene>
    <name evidence="2" type="ordered locus">RPC_1424</name>
</gene>
<accession>Q219F0</accession>
<dbReference type="AlphaFoldDB" id="Q219F0"/>
<sequence length="91" mass="9299">MRVRMTMKIALLAALGLVLGLLGGGAAGIGIGVAWTEIVDTPQEASSTLVFFTLMPLGAVIGAVGGAVLFGVIAIGDGELHIEQRPLNERD</sequence>
<reference evidence="2" key="1">
    <citation type="submission" date="2006-03" db="EMBL/GenBank/DDBJ databases">
        <title>Complete sequence of Rhodopseudomonas palustris BisB18.</title>
        <authorList>
            <consortium name="US DOE Joint Genome Institute"/>
            <person name="Copeland A."/>
            <person name="Lucas S."/>
            <person name="Lapidus A."/>
            <person name="Barry K."/>
            <person name="Detter J.C."/>
            <person name="Glavina del Rio T."/>
            <person name="Hammon N."/>
            <person name="Israni S."/>
            <person name="Dalin E."/>
            <person name="Tice H."/>
            <person name="Pitluck S."/>
            <person name="Chain P."/>
            <person name="Malfatti S."/>
            <person name="Shin M."/>
            <person name="Vergez L."/>
            <person name="Schmutz J."/>
            <person name="Larimer F."/>
            <person name="Land M."/>
            <person name="Hauser L."/>
            <person name="Pelletier D.A."/>
            <person name="Kyrpides N."/>
            <person name="Anderson I."/>
            <person name="Oda Y."/>
            <person name="Harwood C.S."/>
            <person name="Richardson P."/>
        </authorList>
    </citation>
    <scope>NUCLEOTIDE SEQUENCE [LARGE SCALE GENOMIC DNA]</scope>
    <source>
        <strain evidence="2">BisB18</strain>
    </source>
</reference>
<dbReference type="EMBL" id="CP000301">
    <property type="protein sequence ID" value="ABD86986.1"/>
    <property type="molecule type" value="Genomic_DNA"/>
</dbReference>
<keyword evidence="1" id="KW-0812">Transmembrane</keyword>
<dbReference type="HOGENOM" id="CLU_189727_0_0_5"/>
<organism evidence="2">
    <name type="scientific">Rhodopseudomonas palustris (strain BisB18)</name>
    <dbReference type="NCBI Taxonomy" id="316056"/>
    <lineage>
        <taxon>Bacteria</taxon>
        <taxon>Pseudomonadati</taxon>
        <taxon>Pseudomonadota</taxon>
        <taxon>Alphaproteobacteria</taxon>
        <taxon>Hyphomicrobiales</taxon>
        <taxon>Nitrobacteraceae</taxon>
        <taxon>Rhodopseudomonas</taxon>
    </lineage>
</organism>
<keyword evidence="1" id="KW-1133">Transmembrane helix</keyword>
<name>Q219F0_RHOPB</name>
<evidence type="ECO:0000256" key="1">
    <source>
        <dbReference type="SAM" id="Phobius"/>
    </source>
</evidence>
<protein>
    <submittedName>
        <fullName evidence="2">Uncharacterized protein</fullName>
    </submittedName>
</protein>
<dbReference type="KEGG" id="rpc:RPC_1424"/>
<evidence type="ECO:0000313" key="2">
    <source>
        <dbReference type="EMBL" id="ABD86986.1"/>
    </source>
</evidence>
<proteinExistence type="predicted"/>
<feature type="transmembrane region" description="Helical" evidence="1">
    <location>
        <begin position="50"/>
        <end position="75"/>
    </location>
</feature>
<dbReference type="STRING" id="316056.RPC_1424"/>